<accession>A0A9J6EA09</accession>
<evidence type="ECO:0000256" key="1">
    <source>
        <dbReference type="ARBA" id="ARBA00022737"/>
    </source>
</evidence>
<sequence>MADGVTNEADTQDTEVMDLFRKGLEQHVRHGDRDQDFTDVNAESTQRKGAELSYTENLSEKDAAVLRRMLTTGPPVRQLTLWQISLAAFKIAFQDLKECPSLKEVYFLLIDCEGKELCISDSGVFGNLRTLDLRCDNAGNAFAKDIANYIRQNKSLRELSLWNSCGGDEGAATLIEALAANDTLKKLTLASMELSPDTLIGFARMLTSNTTLELVDLFDVCPAQKGKLTPLLEQELCADVFKRLKILWPQELLPELTTLLRKGLCYTDLSVSVTSTVEEVVLREFFDAVAADKTLRTLHFYPSEDSFDALAEGIASVVRSTTTLREICNLMRVKKGKEHQLVAVLEALKENSSVRAFTMYAELLNGEIVKSLSELLAVNSTLKEISICEYWGILPDQVDTILQGLRKNYTLTSLMVSWDPDDSDDSDGIAEMEELLKRNARLRSKTAECPSSDSRDVSEAKAVD</sequence>
<dbReference type="SUPFAM" id="SSF52047">
    <property type="entry name" value="RNI-like"/>
    <property type="match status" value="1"/>
</dbReference>
<dbReference type="AlphaFoldDB" id="A0A9J6EA09"/>
<dbReference type="OrthoDB" id="120976at2759"/>
<dbReference type="SMART" id="SM00368">
    <property type="entry name" value="LRR_RI"/>
    <property type="match status" value="2"/>
</dbReference>
<reference evidence="3" key="2">
    <citation type="submission" date="2021-09" db="EMBL/GenBank/DDBJ databases">
        <authorList>
            <person name="Jia N."/>
            <person name="Wang J."/>
            <person name="Shi W."/>
            <person name="Du L."/>
            <person name="Sun Y."/>
            <person name="Zhan W."/>
            <person name="Jiang J."/>
            <person name="Wang Q."/>
            <person name="Zhang B."/>
            <person name="Ji P."/>
            <person name="Sakyi L.B."/>
            <person name="Cui X."/>
            <person name="Yuan T."/>
            <person name="Jiang B."/>
            <person name="Yang W."/>
            <person name="Lam T.T.-Y."/>
            <person name="Chang Q."/>
            <person name="Ding S."/>
            <person name="Wang X."/>
            <person name="Zhu J."/>
            <person name="Ruan X."/>
            <person name="Zhao L."/>
            <person name="Wei J."/>
            <person name="Que T."/>
            <person name="Du C."/>
            <person name="Cheng J."/>
            <person name="Dai P."/>
            <person name="Han X."/>
            <person name="Huang E."/>
            <person name="Gao Y."/>
            <person name="Liu J."/>
            <person name="Shao H."/>
            <person name="Ye R."/>
            <person name="Li L."/>
            <person name="Wei W."/>
            <person name="Wang X."/>
            <person name="Wang C."/>
            <person name="Huo Q."/>
            <person name="Li W."/>
            <person name="Guo W."/>
            <person name="Chen H."/>
            <person name="Chen S."/>
            <person name="Zhou L."/>
            <person name="Zhou L."/>
            <person name="Ni X."/>
            <person name="Tian J."/>
            <person name="Zhou Y."/>
            <person name="Sheng Y."/>
            <person name="Liu T."/>
            <person name="Pan Y."/>
            <person name="Xia L."/>
            <person name="Li J."/>
            <person name="Zhao F."/>
            <person name="Cao W."/>
        </authorList>
    </citation>
    <scope>NUCLEOTIDE SEQUENCE</scope>
    <source>
        <strain evidence="3">Rmic-2018</strain>
        <tissue evidence="3">Larvae</tissue>
    </source>
</reference>
<dbReference type="OMA" id="ECARIAL"/>
<feature type="region of interest" description="Disordered" evidence="2">
    <location>
        <begin position="443"/>
        <end position="464"/>
    </location>
</feature>
<protein>
    <submittedName>
        <fullName evidence="3">Uncharacterized protein</fullName>
    </submittedName>
</protein>
<dbReference type="EMBL" id="JABSTU010000005">
    <property type="protein sequence ID" value="KAH8031081.1"/>
    <property type="molecule type" value="Genomic_DNA"/>
</dbReference>
<name>A0A9J6EA09_RHIMP</name>
<dbReference type="VEuPathDB" id="VectorBase:LOC119163261"/>
<dbReference type="PANTHER" id="PTHR24111:SF0">
    <property type="entry name" value="LEUCINE-RICH REPEAT-CONTAINING PROTEIN"/>
    <property type="match status" value="1"/>
</dbReference>
<evidence type="ECO:0000256" key="2">
    <source>
        <dbReference type="SAM" id="MobiDB-lite"/>
    </source>
</evidence>
<dbReference type="InterPro" id="IPR032675">
    <property type="entry name" value="LRR_dom_sf"/>
</dbReference>
<evidence type="ECO:0000313" key="4">
    <source>
        <dbReference type="Proteomes" id="UP000821866"/>
    </source>
</evidence>
<reference evidence="3" key="1">
    <citation type="journal article" date="2020" name="Cell">
        <title>Large-Scale Comparative Analyses of Tick Genomes Elucidate Their Genetic Diversity and Vector Capacities.</title>
        <authorList>
            <consortium name="Tick Genome and Microbiome Consortium (TIGMIC)"/>
            <person name="Jia N."/>
            <person name="Wang J."/>
            <person name="Shi W."/>
            <person name="Du L."/>
            <person name="Sun Y."/>
            <person name="Zhan W."/>
            <person name="Jiang J.F."/>
            <person name="Wang Q."/>
            <person name="Zhang B."/>
            <person name="Ji P."/>
            <person name="Bell-Sakyi L."/>
            <person name="Cui X.M."/>
            <person name="Yuan T.T."/>
            <person name="Jiang B.G."/>
            <person name="Yang W.F."/>
            <person name="Lam T.T."/>
            <person name="Chang Q.C."/>
            <person name="Ding S.J."/>
            <person name="Wang X.J."/>
            <person name="Zhu J.G."/>
            <person name="Ruan X.D."/>
            <person name="Zhao L."/>
            <person name="Wei J.T."/>
            <person name="Ye R.Z."/>
            <person name="Que T.C."/>
            <person name="Du C.H."/>
            <person name="Zhou Y.H."/>
            <person name="Cheng J.X."/>
            <person name="Dai P.F."/>
            <person name="Guo W.B."/>
            <person name="Han X.H."/>
            <person name="Huang E.J."/>
            <person name="Li L.F."/>
            <person name="Wei W."/>
            <person name="Gao Y.C."/>
            <person name="Liu J.Z."/>
            <person name="Shao H.Z."/>
            <person name="Wang X."/>
            <person name="Wang C.C."/>
            <person name="Yang T.C."/>
            <person name="Huo Q.B."/>
            <person name="Li W."/>
            <person name="Chen H.Y."/>
            <person name="Chen S.E."/>
            <person name="Zhou L.G."/>
            <person name="Ni X.B."/>
            <person name="Tian J.H."/>
            <person name="Sheng Y."/>
            <person name="Liu T."/>
            <person name="Pan Y.S."/>
            <person name="Xia L.Y."/>
            <person name="Li J."/>
            <person name="Zhao F."/>
            <person name="Cao W.C."/>
        </authorList>
    </citation>
    <scope>NUCLEOTIDE SEQUENCE</scope>
    <source>
        <strain evidence="3">Rmic-2018</strain>
    </source>
</reference>
<organism evidence="3 4">
    <name type="scientific">Rhipicephalus microplus</name>
    <name type="common">Cattle tick</name>
    <name type="synonym">Boophilus microplus</name>
    <dbReference type="NCBI Taxonomy" id="6941"/>
    <lineage>
        <taxon>Eukaryota</taxon>
        <taxon>Metazoa</taxon>
        <taxon>Ecdysozoa</taxon>
        <taxon>Arthropoda</taxon>
        <taxon>Chelicerata</taxon>
        <taxon>Arachnida</taxon>
        <taxon>Acari</taxon>
        <taxon>Parasitiformes</taxon>
        <taxon>Ixodida</taxon>
        <taxon>Ixodoidea</taxon>
        <taxon>Ixodidae</taxon>
        <taxon>Rhipicephalinae</taxon>
        <taxon>Rhipicephalus</taxon>
        <taxon>Boophilus</taxon>
    </lineage>
</organism>
<feature type="region of interest" description="Disordered" evidence="2">
    <location>
        <begin position="31"/>
        <end position="53"/>
    </location>
</feature>
<keyword evidence="1" id="KW-0677">Repeat</keyword>
<proteinExistence type="predicted"/>
<dbReference type="InterPro" id="IPR052201">
    <property type="entry name" value="LRR-containing_regulator"/>
</dbReference>
<dbReference type="PANTHER" id="PTHR24111">
    <property type="entry name" value="LEUCINE-RICH REPEAT-CONTAINING PROTEIN 34"/>
    <property type="match status" value="1"/>
</dbReference>
<gene>
    <name evidence="3" type="ORF">HPB51_012769</name>
</gene>
<comment type="caution">
    <text evidence="3">The sequence shown here is derived from an EMBL/GenBank/DDBJ whole genome shotgun (WGS) entry which is preliminary data.</text>
</comment>
<keyword evidence="4" id="KW-1185">Reference proteome</keyword>
<dbReference type="Proteomes" id="UP000821866">
    <property type="component" value="Chromosome 3"/>
</dbReference>
<dbReference type="Gene3D" id="3.80.10.10">
    <property type="entry name" value="Ribonuclease Inhibitor"/>
    <property type="match status" value="2"/>
</dbReference>
<evidence type="ECO:0000313" key="3">
    <source>
        <dbReference type="EMBL" id="KAH8031081.1"/>
    </source>
</evidence>
<feature type="compositionally biased region" description="Basic and acidic residues" evidence="2">
    <location>
        <begin position="453"/>
        <end position="464"/>
    </location>
</feature>